<reference evidence="2" key="1">
    <citation type="submission" date="2019-12" db="EMBL/GenBank/DDBJ databases">
        <authorList>
            <person name="Scholes J."/>
        </authorList>
    </citation>
    <scope>NUCLEOTIDE SEQUENCE</scope>
</reference>
<dbReference type="InterPro" id="IPR010632">
    <property type="entry name" value="DUF1221"/>
</dbReference>
<dbReference type="OrthoDB" id="4062651at2759"/>
<protein>
    <submittedName>
        <fullName evidence="2">Protein kinase family protein</fullName>
    </submittedName>
</protein>
<evidence type="ECO:0000259" key="1">
    <source>
        <dbReference type="Pfam" id="PF06760"/>
    </source>
</evidence>
<dbReference type="GO" id="GO:0016301">
    <property type="term" value="F:kinase activity"/>
    <property type="evidence" value="ECO:0007669"/>
    <property type="project" value="UniProtKB-KW"/>
</dbReference>
<keyword evidence="2" id="KW-0418">Kinase</keyword>
<evidence type="ECO:0000313" key="3">
    <source>
        <dbReference type="Proteomes" id="UP001153555"/>
    </source>
</evidence>
<comment type="caution">
    <text evidence="2">The sequence shown here is derived from an EMBL/GenBank/DDBJ whole genome shotgun (WGS) entry which is preliminary data.</text>
</comment>
<evidence type="ECO:0000313" key="2">
    <source>
        <dbReference type="EMBL" id="CAA0816612.1"/>
    </source>
</evidence>
<dbReference type="Proteomes" id="UP001153555">
    <property type="component" value="Unassembled WGS sequence"/>
</dbReference>
<feature type="domain" description="DUF1221" evidence="1">
    <location>
        <begin position="8"/>
        <end position="220"/>
    </location>
</feature>
<sequence>MVFHHNMLNQRQCRLLADMLASGYQTIADHMRKNLEFKERNTKWKVVEHPLRELVRTFRESESYIRQCLETKSFWAKAISLYQSTDCIEFYVHNLLTAIPTAIEAIEMAGQISGTDQDDIMRRKLVYSAKYNKDVRDPRVFQMMFGDHYLVSQDFCTRIGSVWDEDRWLLLNKIKEKKRSSSKRDHRLADMLMRYLMCNNNFSEMMGDEILVPSSTLVGSKDYQVRRRLGNGSHYKEIQWLGESFALRHFHGEVEALVPRSRPSSPSPTPMYSTFYVPLLMRSERNASW</sequence>
<dbReference type="EMBL" id="CACSLK010014277">
    <property type="protein sequence ID" value="CAA0816612.1"/>
    <property type="molecule type" value="Genomic_DNA"/>
</dbReference>
<keyword evidence="3" id="KW-1185">Reference proteome</keyword>
<name>A0A9N7MWP7_STRHE</name>
<keyword evidence="2" id="KW-0808">Transferase</keyword>
<dbReference type="AlphaFoldDB" id="A0A9N7MWP7"/>
<dbReference type="Pfam" id="PF06760">
    <property type="entry name" value="DUF1221"/>
    <property type="match status" value="1"/>
</dbReference>
<accession>A0A9N7MWP7</accession>
<proteinExistence type="predicted"/>
<gene>
    <name evidence="2" type="ORF">SHERM_16478</name>
</gene>
<organism evidence="2 3">
    <name type="scientific">Striga hermonthica</name>
    <name type="common">Purple witchweed</name>
    <name type="synonym">Buchnera hermonthica</name>
    <dbReference type="NCBI Taxonomy" id="68872"/>
    <lineage>
        <taxon>Eukaryota</taxon>
        <taxon>Viridiplantae</taxon>
        <taxon>Streptophyta</taxon>
        <taxon>Embryophyta</taxon>
        <taxon>Tracheophyta</taxon>
        <taxon>Spermatophyta</taxon>
        <taxon>Magnoliopsida</taxon>
        <taxon>eudicotyledons</taxon>
        <taxon>Gunneridae</taxon>
        <taxon>Pentapetalae</taxon>
        <taxon>asterids</taxon>
        <taxon>lamiids</taxon>
        <taxon>Lamiales</taxon>
        <taxon>Orobanchaceae</taxon>
        <taxon>Buchnereae</taxon>
        <taxon>Striga</taxon>
    </lineage>
</organism>